<name>A0ACB8R1Z7_9AGAM</name>
<protein>
    <submittedName>
        <fullName evidence="1">Uncharacterized protein</fullName>
    </submittedName>
</protein>
<gene>
    <name evidence="1" type="ORF">FA95DRAFT_1420031</name>
</gene>
<evidence type="ECO:0000313" key="2">
    <source>
        <dbReference type="Proteomes" id="UP000814033"/>
    </source>
</evidence>
<comment type="caution">
    <text evidence="1">The sequence shown here is derived from an EMBL/GenBank/DDBJ whole genome shotgun (WGS) entry which is preliminary data.</text>
</comment>
<dbReference type="Proteomes" id="UP000814033">
    <property type="component" value="Unassembled WGS sequence"/>
</dbReference>
<evidence type="ECO:0000313" key="1">
    <source>
        <dbReference type="EMBL" id="KAI0037641.1"/>
    </source>
</evidence>
<sequence>MLHSVPPSHRPTVALSHCYPSLHWVTIPLSFCPTYSPNPSHCDLSFHPTVAGLSHRHPSWSHHPTVTPSHCCTIPPSHCHSITPSLLLSSGGSVTRSHVPPLPCPTVDPSLHGSVTPPQLHHPTIVSSHLQSQHGTIPL</sequence>
<keyword evidence="2" id="KW-1185">Reference proteome</keyword>
<accession>A0ACB8R1Z7</accession>
<organism evidence="1 2">
    <name type="scientific">Auriscalpium vulgare</name>
    <dbReference type="NCBI Taxonomy" id="40419"/>
    <lineage>
        <taxon>Eukaryota</taxon>
        <taxon>Fungi</taxon>
        <taxon>Dikarya</taxon>
        <taxon>Basidiomycota</taxon>
        <taxon>Agaricomycotina</taxon>
        <taxon>Agaricomycetes</taxon>
        <taxon>Russulales</taxon>
        <taxon>Auriscalpiaceae</taxon>
        <taxon>Auriscalpium</taxon>
    </lineage>
</organism>
<reference evidence="1" key="2">
    <citation type="journal article" date="2022" name="New Phytol.">
        <title>Evolutionary transition to the ectomycorrhizal habit in the genomes of a hyperdiverse lineage of mushroom-forming fungi.</title>
        <authorList>
            <person name="Looney B."/>
            <person name="Miyauchi S."/>
            <person name="Morin E."/>
            <person name="Drula E."/>
            <person name="Courty P.E."/>
            <person name="Kohler A."/>
            <person name="Kuo A."/>
            <person name="LaButti K."/>
            <person name="Pangilinan J."/>
            <person name="Lipzen A."/>
            <person name="Riley R."/>
            <person name="Andreopoulos W."/>
            <person name="He G."/>
            <person name="Johnson J."/>
            <person name="Nolan M."/>
            <person name="Tritt A."/>
            <person name="Barry K.W."/>
            <person name="Grigoriev I.V."/>
            <person name="Nagy L.G."/>
            <person name="Hibbett D."/>
            <person name="Henrissat B."/>
            <person name="Matheny P.B."/>
            <person name="Labbe J."/>
            <person name="Martin F.M."/>
        </authorList>
    </citation>
    <scope>NUCLEOTIDE SEQUENCE</scope>
    <source>
        <strain evidence="1">FP105234-sp</strain>
    </source>
</reference>
<dbReference type="EMBL" id="MU276811">
    <property type="protein sequence ID" value="KAI0037641.1"/>
    <property type="molecule type" value="Genomic_DNA"/>
</dbReference>
<proteinExistence type="predicted"/>
<reference evidence="1" key="1">
    <citation type="submission" date="2021-02" db="EMBL/GenBank/DDBJ databases">
        <authorList>
            <consortium name="DOE Joint Genome Institute"/>
            <person name="Ahrendt S."/>
            <person name="Looney B.P."/>
            <person name="Miyauchi S."/>
            <person name="Morin E."/>
            <person name="Drula E."/>
            <person name="Courty P.E."/>
            <person name="Chicoki N."/>
            <person name="Fauchery L."/>
            <person name="Kohler A."/>
            <person name="Kuo A."/>
            <person name="Labutti K."/>
            <person name="Pangilinan J."/>
            <person name="Lipzen A."/>
            <person name="Riley R."/>
            <person name="Andreopoulos W."/>
            <person name="He G."/>
            <person name="Johnson J."/>
            <person name="Barry K.W."/>
            <person name="Grigoriev I.V."/>
            <person name="Nagy L."/>
            <person name="Hibbett D."/>
            <person name="Henrissat B."/>
            <person name="Matheny P.B."/>
            <person name="Labbe J."/>
            <person name="Martin F."/>
        </authorList>
    </citation>
    <scope>NUCLEOTIDE SEQUENCE</scope>
    <source>
        <strain evidence="1">FP105234-sp</strain>
    </source>
</reference>